<dbReference type="InterPro" id="IPR036942">
    <property type="entry name" value="Beta-barrel_TonB_sf"/>
</dbReference>
<keyword evidence="2 10" id="KW-0813">Transport</keyword>
<keyword evidence="14" id="KW-0675">Receptor</keyword>
<sequence length="630" mass="70020">MSKKLILSGWCVFFSLITTAQSQDSLQNIISLKEIVVSASKIPLERKETAKPVQVIDFEQIQRSEGKDLAQLLHEQSGLVINGAFSNPGKNKDVFIRGASSEYTLVLIDGIPITDAAGLGGAFDLRLLPLQQVERIEILKGSQSTLYGSDAIAGVINIITRGPKEGIFSFDAALSAGSLNTSQASLSVSGKADVLGYNIGYSRFYTEGISEATDNVDTVDFDKDGSQREAFQANFELTPSTSLKISPFVRYTDLTNNYDDGSFADAANIFTSEVFNPGTRITYLKNNFQINGLYSFVQTDRKFNSSFGESVFKGRTHNLDIIANYRLNENFQVIGGIYRQEAKVLDDEATEKDPSFTITSPYVSLLVTGFNKFNAELGYRLNDHSEYGNEGTYSAAVSYDISPRVTLFGTYGTGFKSPNLNQLFGRFGPNPDLKPQSSRSYEGGLRFNLLDQKLSGELTYFDRSIEDVIIYDFSVGYQNRDEQNDFGVEASFTYQFLPRWSLTAHYNFVDGEVTLPLTSERDSTFHNLIRRPKHSFMLSLNAEPIKHLFISLQGQYLGDRSDSFYNSENFQTEPASLDAYFLVNGYVSYEATSALTIFADVKNITDTDYIESTGFSTLGFNMQAGIQVHL</sequence>
<keyword evidence="9 10" id="KW-0998">Cell outer membrane</keyword>
<keyword evidence="5" id="KW-0732">Signal</keyword>
<feature type="domain" description="TonB-dependent receptor plug" evidence="13">
    <location>
        <begin position="47"/>
        <end position="155"/>
    </location>
</feature>
<gene>
    <name evidence="14" type="ORF">QQ020_09165</name>
</gene>
<proteinExistence type="inferred from homology"/>
<keyword evidence="7 11" id="KW-0798">TonB box</keyword>
<accession>A0ABT8L3C1</accession>
<protein>
    <submittedName>
        <fullName evidence="14">TonB-dependent receptor</fullName>
    </submittedName>
</protein>
<keyword evidence="4 10" id="KW-0812">Transmembrane</keyword>
<dbReference type="Pfam" id="PF07715">
    <property type="entry name" value="Plug"/>
    <property type="match status" value="1"/>
</dbReference>
<evidence type="ECO:0000256" key="7">
    <source>
        <dbReference type="ARBA" id="ARBA00023077"/>
    </source>
</evidence>
<keyword evidence="6" id="KW-0406">Ion transport</keyword>
<dbReference type="PANTHER" id="PTHR30069">
    <property type="entry name" value="TONB-DEPENDENT OUTER MEMBRANE RECEPTOR"/>
    <property type="match status" value="1"/>
</dbReference>
<dbReference type="PROSITE" id="PS52016">
    <property type="entry name" value="TONB_DEPENDENT_REC_3"/>
    <property type="match status" value="1"/>
</dbReference>
<dbReference type="InterPro" id="IPR000531">
    <property type="entry name" value="Beta-barrel_TonB"/>
</dbReference>
<keyword evidence="3 10" id="KW-1134">Transmembrane beta strand</keyword>
<dbReference type="InterPro" id="IPR037066">
    <property type="entry name" value="Plug_dom_sf"/>
</dbReference>
<dbReference type="PANTHER" id="PTHR30069:SF53">
    <property type="entry name" value="COLICIN I RECEPTOR-RELATED"/>
    <property type="match status" value="1"/>
</dbReference>
<evidence type="ECO:0000256" key="9">
    <source>
        <dbReference type="ARBA" id="ARBA00023237"/>
    </source>
</evidence>
<dbReference type="EMBL" id="JAUJEB010000001">
    <property type="protein sequence ID" value="MDN5212220.1"/>
    <property type="molecule type" value="Genomic_DNA"/>
</dbReference>
<dbReference type="InterPro" id="IPR012910">
    <property type="entry name" value="Plug_dom"/>
</dbReference>
<evidence type="ECO:0000256" key="1">
    <source>
        <dbReference type="ARBA" id="ARBA00004571"/>
    </source>
</evidence>
<keyword evidence="15" id="KW-1185">Reference proteome</keyword>
<evidence type="ECO:0000256" key="11">
    <source>
        <dbReference type="RuleBase" id="RU003357"/>
    </source>
</evidence>
<comment type="subcellular location">
    <subcellularLocation>
        <location evidence="1 10">Cell outer membrane</location>
        <topology evidence="1 10">Multi-pass membrane protein</topology>
    </subcellularLocation>
</comment>
<evidence type="ECO:0000256" key="6">
    <source>
        <dbReference type="ARBA" id="ARBA00023065"/>
    </source>
</evidence>
<dbReference type="Pfam" id="PF00593">
    <property type="entry name" value="TonB_dep_Rec_b-barrel"/>
    <property type="match status" value="1"/>
</dbReference>
<evidence type="ECO:0000259" key="12">
    <source>
        <dbReference type="Pfam" id="PF00593"/>
    </source>
</evidence>
<comment type="caution">
    <text evidence="14">The sequence shown here is derived from an EMBL/GenBank/DDBJ whole genome shotgun (WGS) entry which is preliminary data.</text>
</comment>
<evidence type="ECO:0000256" key="10">
    <source>
        <dbReference type="PROSITE-ProRule" id="PRU01360"/>
    </source>
</evidence>
<evidence type="ECO:0000313" key="15">
    <source>
        <dbReference type="Proteomes" id="UP001172083"/>
    </source>
</evidence>
<dbReference type="Proteomes" id="UP001172083">
    <property type="component" value="Unassembled WGS sequence"/>
</dbReference>
<evidence type="ECO:0000256" key="5">
    <source>
        <dbReference type="ARBA" id="ARBA00022729"/>
    </source>
</evidence>
<evidence type="ECO:0000259" key="13">
    <source>
        <dbReference type="Pfam" id="PF07715"/>
    </source>
</evidence>
<name>A0ABT8L3C1_9BACT</name>
<feature type="domain" description="TonB-dependent receptor-like beta-barrel" evidence="12">
    <location>
        <begin position="185"/>
        <end position="604"/>
    </location>
</feature>
<dbReference type="InterPro" id="IPR039426">
    <property type="entry name" value="TonB-dep_rcpt-like"/>
</dbReference>
<dbReference type="RefSeq" id="WP_346757542.1">
    <property type="nucleotide sequence ID" value="NZ_JAUJEB010000001.1"/>
</dbReference>
<comment type="similarity">
    <text evidence="10 11">Belongs to the TonB-dependent receptor family.</text>
</comment>
<reference evidence="14" key="1">
    <citation type="submission" date="2023-06" db="EMBL/GenBank/DDBJ databases">
        <title>Genomic of Agaribacillus aureum.</title>
        <authorList>
            <person name="Wang G."/>
        </authorList>
    </citation>
    <scope>NUCLEOTIDE SEQUENCE</scope>
    <source>
        <strain evidence="14">BMA12</strain>
    </source>
</reference>
<evidence type="ECO:0000256" key="4">
    <source>
        <dbReference type="ARBA" id="ARBA00022692"/>
    </source>
</evidence>
<dbReference type="Gene3D" id="2.170.130.10">
    <property type="entry name" value="TonB-dependent receptor, plug domain"/>
    <property type="match status" value="1"/>
</dbReference>
<keyword evidence="8 10" id="KW-0472">Membrane</keyword>
<evidence type="ECO:0000313" key="14">
    <source>
        <dbReference type="EMBL" id="MDN5212220.1"/>
    </source>
</evidence>
<dbReference type="CDD" id="cd01347">
    <property type="entry name" value="ligand_gated_channel"/>
    <property type="match status" value="1"/>
</dbReference>
<organism evidence="14 15">
    <name type="scientific">Agaribacillus aureus</name>
    <dbReference type="NCBI Taxonomy" id="3051825"/>
    <lineage>
        <taxon>Bacteria</taxon>
        <taxon>Pseudomonadati</taxon>
        <taxon>Bacteroidota</taxon>
        <taxon>Cytophagia</taxon>
        <taxon>Cytophagales</taxon>
        <taxon>Splendidivirgaceae</taxon>
        <taxon>Agaribacillus</taxon>
    </lineage>
</organism>
<dbReference type="Gene3D" id="2.40.170.20">
    <property type="entry name" value="TonB-dependent receptor, beta-barrel domain"/>
    <property type="match status" value="1"/>
</dbReference>
<evidence type="ECO:0000256" key="8">
    <source>
        <dbReference type="ARBA" id="ARBA00023136"/>
    </source>
</evidence>
<evidence type="ECO:0000256" key="3">
    <source>
        <dbReference type="ARBA" id="ARBA00022452"/>
    </source>
</evidence>
<dbReference type="SUPFAM" id="SSF56935">
    <property type="entry name" value="Porins"/>
    <property type="match status" value="1"/>
</dbReference>
<evidence type="ECO:0000256" key="2">
    <source>
        <dbReference type="ARBA" id="ARBA00022448"/>
    </source>
</evidence>